<proteinExistence type="predicted"/>
<dbReference type="Gene3D" id="1.10.150.650">
    <property type="match status" value="1"/>
</dbReference>
<keyword evidence="2" id="KW-0378">Hydrolase</keyword>
<dbReference type="PANTHER" id="PTHR42924">
    <property type="entry name" value="EXONUCLEASE"/>
    <property type="match status" value="1"/>
</dbReference>
<reference evidence="2 3" key="1">
    <citation type="submission" date="2018-06" db="EMBL/GenBank/DDBJ databases">
        <authorList>
            <consortium name="Pathogen Informatics"/>
            <person name="Doyle S."/>
        </authorList>
    </citation>
    <scope>NUCLEOTIDE SEQUENCE [LARGE SCALE GENOMIC DNA]</scope>
    <source>
        <strain evidence="2 3">NCTC11091</strain>
    </source>
</reference>
<dbReference type="AlphaFoldDB" id="A0A378Q3J4"/>
<dbReference type="InterPro" id="IPR052018">
    <property type="entry name" value="PHP_domain"/>
</dbReference>
<evidence type="ECO:0000313" key="2">
    <source>
        <dbReference type="EMBL" id="STY94984.1"/>
    </source>
</evidence>
<dbReference type="Proteomes" id="UP000255193">
    <property type="component" value="Unassembled WGS sequence"/>
</dbReference>
<dbReference type="InterPro" id="IPR016195">
    <property type="entry name" value="Pol/histidinol_Pase-like"/>
</dbReference>
<gene>
    <name evidence="2" type="ORF">NCTC11091_00768</name>
</gene>
<name>A0A378Q3J4_9GAMM</name>
<organism evidence="2 3">
    <name type="scientific">Faucicola atlantae</name>
    <dbReference type="NCBI Taxonomy" id="34059"/>
    <lineage>
        <taxon>Bacteria</taxon>
        <taxon>Pseudomonadati</taxon>
        <taxon>Pseudomonadota</taxon>
        <taxon>Gammaproteobacteria</taxon>
        <taxon>Moraxellales</taxon>
        <taxon>Moraxellaceae</taxon>
        <taxon>Faucicola</taxon>
    </lineage>
</organism>
<dbReference type="InterPro" id="IPR004013">
    <property type="entry name" value="PHP_dom"/>
</dbReference>
<sequence>MNQFSQHAPRPEHHALFAASPSFTSLPIDLHCHSTCSDGSFAPSEVVRCAHANGVHVLALTDHDSVAGLTEAHQTAAELGMTLLNGVEISCRHRVTGGYSKKSANSQIVLHVLGYGFDDTDTMHARLSVIQDQRERRGYAICQKIAAVFKQPVDELWQAVLVKAQHNPKAVGRTHLASTMVDFGMVKDVQSAFSHYLADYKPCYVPLDGLSLTDTVRLIHACGGKASLAHPTRYGLSATKVRNLLADFAKAGGDAVELPASNEPPSTRHMIDRAIAAHGLRVSVGSDFHGTTMPWRVLGQVPKLHDGQVGIWQLS</sequence>
<dbReference type="GO" id="GO:0035312">
    <property type="term" value="F:5'-3' DNA exonuclease activity"/>
    <property type="evidence" value="ECO:0007669"/>
    <property type="project" value="TreeGrafter"/>
</dbReference>
<accession>A0A378Q3J4</accession>
<protein>
    <submittedName>
        <fullName evidence="2">Histidinol phosphatase and related hydrolases of the PHP family</fullName>
    </submittedName>
</protein>
<evidence type="ECO:0000259" key="1">
    <source>
        <dbReference type="SMART" id="SM00481"/>
    </source>
</evidence>
<dbReference type="PANTHER" id="PTHR42924:SF3">
    <property type="entry name" value="POLYMERASE_HISTIDINOL PHOSPHATASE N-TERMINAL DOMAIN-CONTAINING PROTEIN"/>
    <property type="match status" value="1"/>
</dbReference>
<dbReference type="Gene3D" id="3.20.20.140">
    <property type="entry name" value="Metal-dependent hydrolases"/>
    <property type="match status" value="1"/>
</dbReference>
<dbReference type="GO" id="GO:0004534">
    <property type="term" value="F:5'-3' RNA exonuclease activity"/>
    <property type="evidence" value="ECO:0007669"/>
    <property type="project" value="TreeGrafter"/>
</dbReference>
<dbReference type="SUPFAM" id="SSF89550">
    <property type="entry name" value="PHP domain-like"/>
    <property type="match status" value="1"/>
</dbReference>
<dbReference type="EMBL" id="UGQA01000001">
    <property type="protein sequence ID" value="STY94984.1"/>
    <property type="molecule type" value="Genomic_DNA"/>
</dbReference>
<dbReference type="SMART" id="SM00481">
    <property type="entry name" value="POLIIIAc"/>
    <property type="match status" value="1"/>
</dbReference>
<dbReference type="InterPro" id="IPR003141">
    <property type="entry name" value="Pol/His_phosphatase_N"/>
</dbReference>
<feature type="domain" description="Polymerase/histidinol phosphatase N-terminal" evidence="1">
    <location>
        <begin position="28"/>
        <end position="93"/>
    </location>
</feature>
<dbReference type="CDD" id="cd07438">
    <property type="entry name" value="PHP_HisPPase_AMP"/>
    <property type="match status" value="1"/>
</dbReference>
<dbReference type="Pfam" id="PF02811">
    <property type="entry name" value="PHP"/>
    <property type="match status" value="1"/>
</dbReference>
<evidence type="ECO:0000313" key="3">
    <source>
        <dbReference type="Proteomes" id="UP000255193"/>
    </source>
</evidence>